<keyword evidence="3" id="KW-0645">Protease</keyword>
<dbReference type="Pfam" id="PF03572">
    <property type="entry name" value="Peptidase_S41"/>
    <property type="match status" value="1"/>
</dbReference>
<dbReference type="GO" id="GO:0006508">
    <property type="term" value="P:proteolysis"/>
    <property type="evidence" value="ECO:0007669"/>
    <property type="project" value="UniProtKB-KW"/>
</dbReference>
<dbReference type="GO" id="GO:0004175">
    <property type="term" value="F:endopeptidase activity"/>
    <property type="evidence" value="ECO:0007669"/>
    <property type="project" value="TreeGrafter"/>
</dbReference>
<dbReference type="AlphaFoldDB" id="H8KUB9"/>
<evidence type="ECO:0000259" key="2">
    <source>
        <dbReference type="Pfam" id="PF18294"/>
    </source>
</evidence>
<proteinExistence type="predicted"/>
<dbReference type="eggNOG" id="COG0793">
    <property type="taxonomic scope" value="Bacteria"/>
</dbReference>
<keyword evidence="3" id="KW-0378">Hydrolase</keyword>
<dbReference type="Gene3D" id="3.30.750.170">
    <property type="match status" value="1"/>
</dbReference>
<evidence type="ECO:0000313" key="4">
    <source>
        <dbReference type="Proteomes" id="UP000007590"/>
    </source>
</evidence>
<dbReference type="GO" id="GO:0008236">
    <property type="term" value="F:serine-type peptidase activity"/>
    <property type="evidence" value="ECO:0007669"/>
    <property type="project" value="InterPro"/>
</dbReference>
<dbReference type="OrthoDB" id="7168509at2"/>
<dbReference type="InterPro" id="IPR041613">
    <property type="entry name" value="Pept_S41_N"/>
</dbReference>
<dbReference type="EMBL" id="CP003349">
    <property type="protein sequence ID" value="AFD07231.1"/>
    <property type="molecule type" value="Genomic_DNA"/>
</dbReference>
<dbReference type="Gene3D" id="2.30.42.10">
    <property type="match status" value="1"/>
</dbReference>
<dbReference type="CDD" id="cd07561">
    <property type="entry name" value="Peptidase_S41_CPP_like"/>
    <property type="match status" value="1"/>
</dbReference>
<keyword evidence="4" id="KW-1185">Reference proteome</keyword>
<evidence type="ECO:0000313" key="3">
    <source>
        <dbReference type="EMBL" id="AFD07231.1"/>
    </source>
</evidence>
<accession>H8KUB9</accession>
<organism evidence="3 4">
    <name type="scientific">Solitalea canadensis (strain ATCC 29591 / DSM 3403 / JCM 21819 / LMG 8368 / NBRC 15130 / NCIMB 12057 / USAM 9D)</name>
    <name type="common">Flexibacter canadensis</name>
    <dbReference type="NCBI Taxonomy" id="929556"/>
    <lineage>
        <taxon>Bacteria</taxon>
        <taxon>Pseudomonadati</taxon>
        <taxon>Bacteroidota</taxon>
        <taxon>Sphingobacteriia</taxon>
        <taxon>Sphingobacteriales</taxon>
        <taxon>Sphingobacteriaceae</taxon>
        <taxon>Solitalea</taxon>
    </lineage>
</organism>
<name>H8KUB9_SOLCM</name>
<dbReference type="RefSeq" id="WP_014680458.1">
    <property type="nucleotide sequence ID" value="NC_017770.1"/>
</dbReference>
<dbReference type="InterPro" id="IPR005151">
    <property type="entry name" value="Tail-specific_protease"/>
</dbReference>
<reference evidence="3" key="1">
    <citation type="submission" date="2012-02" db="EMBL/GenBank/DDBJ databases">
        <title>The complete genome of Solitalea canadensis DSM 3403.</title>
        <authorList>
            <consortium name="US DOE Joint Genome Institute (JGI-PGF)"/>
            <person name="Lucas S."/>
            <person name="Copeland A."/>
            <person name="Lapidus A."/>
            <person name="Glavina del Rio T."/>
            <person name="Dalin E."/>
            <person name="Tice H."/>
            <person name="Bruce D."/>
            <person name="Goodwin L."/>
            <person name="Pitluck S."/>
            <person name="Peters L."/>
            <person name="Ovchinnikova G."/>
            <person name="Lu M."/>
            <person name="Kyrpides N."/>
            <person name="Mavromatis K."/>
            <person name="Ivanova N."/>
            <person name="Brettin T."/>
            <person name="Detter J.C."/>
            <person name="Han C."/>
            <person name="Larimer F."/>
            <person name="Land M."/>
            <person name="Hauser L."/>
            <person name="Markowitz V."/>
            <person name="Cheng J.-F."/>
            <person name="Hugenholtz P."/>
            <person name="Woyke T."/>
            <person name="Wu D."/>
            <person name="Spring S."/>
            <person name="Schroeder M."/>
            <person name="Kopitz M."/>
            <person name="Brambilla E."/>
            <person name="Klenk H.-P."/>
            <person name="Eisen J.A."/>
        </authorList>
    </citation>
    <scope>NUCLEOTIDE SEQUENCE</scope>
    <source>
        <strain evidence="3">DSM 3403</strain>
    </source>
</reference>
<dbReference type="MEROPS" id="S41.012"/>
<sequence>MNFHLPTKSTLMTIFNQTLHSLKLILTLTLVIATSCKKEEIQEPDYSGPVTSQEINKWVMDSLRIYYLWNNQLPIKPNLQQEPLPFFKSVKYTDDRFSALIKPSDQSTFNNTIKSLFGFEFSVITSENNATLGLIKLVVPNSNTHRQGLKRGMLFNKINGQQLTATNFSVLISSLQMNRAGSITTVKGEIGNFTEDKVIQLSPSIFAEYPIYKNTVYTYNGRKAGYLFFNNFSTNYNPLLLSVFQEFKSQNINELILDLRYNAGGEVASSAVLCGLISANLKASSPFIKYSGNSYAGQFSETLAETLTTAQTNKLTFSQIQPNQLALNRVYIIATKNTASAAEVVINNLRPYVSVIHIGENTFGKDEGSFSIQDQRPSKRIDWVLYPIVYKISNANNTGNYSFGLIADEKMDEHLAIPLKEIGDPEEPLLNRALQLSLNKPVTLSVSSKKKDNYQDLYNTALQSAQNSILLVK</sequence>
<dbReference type="HOGENOM" id="CLU_031949_0_1_10"/>
<dbReference type="SUPFAM" id="SSF52096">
    <property type="entry name" value="ClpP/crotonase"/>
    <property type="match status" value="1"/>
</dbReference>
<dbReference type="InterPro" id="IPR029045">
    <property type="entry name" value="ClpP/crotonase-like_dom_sf"/>
</dbReference>
<dbReference type="PANTHER" id="PTHR32060:SF30">
    <property type="entry name" value="CARBOXY-TERMINAL PROCESSING PROTEASE CTPA"/>
    <property type="match status" value="1"/>
</dbReference>
<dbReference type="Pfam" id="PF18294">
    <property type="entry name" value="Pept_S41_N"/>
    <property type="match status" value="1"/>
</dbReference>
<dbReference type="InterPro" id="IPR036034">
    <property type="entry name" value="PDZ_sf"/>
</dbReference>
<feature type="domain" description="Tail specific protease" evidence="1">
    <location>
        <begin position="223"/>
        <end position="368"/>
    </location>
</feature>
<gene>
    <name evidence="3" type="ordered locus">Solca_2180</name>
</gene>
<evidence type="ECO:0000259" key="1">
    <source>
        <dbReference type="Pfam" id="PF03572"/>
    </source>
</evidence>
<dbReference type="STRING" id="929556.Solca_2180"/>
<protein>
    <submittedName>
        <fullName evidence="3">Periplasmic protease</fullName>
    </submittedName>
</protein>
<dbReference type="GO" id="GO:0030288">
    <property type="term" value="C:outer membrane-bounded periplasmic space"/>
    <property type="evidence" value="ECO:0007669"/>
    <property type="project" value="TreeGrafter"/>
</dbReference>
<dbReference type="KEGG" id="scn:Solca_2180"/>
<dbReference type="Proteomes" id="UP000007590">
    <property type="component" value="Chromosome"/>
</dbReference>
<dbReference type="Gene3D" id="3.90.226.10">
    <property type="entry name" value="2-enoyl-CoA Hydratase, Chain A, domain 1"/>
    <property type="match status" value="1"/>
</dbReference>
<dbReference type="GO" id="GO:0007165">
    <property type="term" value="P:signal transduction"/>
    <property type="evidence" value="ECO:0007669"/>
    <property type="project" value="TreeGrafter"/>
</dbReference>
<feature type="domain" description="Peptidase S41 N-terminal" evidence="2">
    <location>
        <begin position="54"/>
        <end position="98"/>
    </location>
</feature>
<dbReference type="PANTHER" id="PTHR32060">
    <property type="entry name" value="TAIL-SPECIFIC PROTEASE"/>
    <property type="match status" value="1"/>
</dbReference>